<dbReference type="EMBL" id="NBIV01000118">
    <property type="protein sequence ID" value="PXF43591.1"/>
    <property type="molecule type" value="Genomic_DNA"/>
</dbReference>
<dbReference type="Proteomes" id="UP000247409">
    <property type="component" value="Unassembled WGS sequence"/>
</dbReference>
<gene>
    <name evidence="1" type="ORF">BWQ96_06648</name>
</gene>
<dbReference type="AlphaFoldDB" id="A0A2V3IND4"/>
<sequence>MVTNWVKEYRKQTLATRTNSSLVYTAAQVPPPTDEIESLELDDYCRAQASQSVPNDLRNYFDGLRKRGKNFWIPISATKLKFKVLIPSHAKTTEHSEAEATKSILKKNVTWRALSNDVSGFGFVSGRLQCIVTRTVQVVPKPPGSALHVQSPNEVVHFDFLYISSSSSSGRYILIIKDDLGFFGWLWLTAGLTAIAAADAMTTWIATFGIME</sequence>
<dbReference type="OrthoDB" id="123220at2759"/>
<protein>
    <submittedName>
        <fullName evidence="1">Uncharacterized protein</fullName>
    </submittedName>
</protein>
<dbReference type="InterPro" id="IPR012337">
    <property type="entry name" value="RNaseH-like_sf"/>
</dbReference>
<keyword evidence="2" id="KW-1185">Reference proteome</keyword>
<reference evidence="1 2" key="1">
    <citation type="journal article" date="2018" name="Mol. Biol. Evol.">
        <title>Analysis of the draft genome of the red seaweed Gracilariopsis chorda provides insights into genome size evolution in Rhodophyta.</title>
        <authorList>
            <person name="Lee J."/>
            <person name="Yang E.C."/>
            <person name="Graf L."/>
            <person name="Yang J.H."/>
            <person name="Qiu H."/>
            <person name="Zel Zion U."/>
            <person name="Chan C.X."/>
            <person name="Stephens T.G."/>
            <person name="Weber A.P.M."/>
            <person name="Boo G.H."/>
            <person name="Boo S.M."/>
            <person name="Kim K.M."/>
            <person name="Shin Y."/>
            <person name="Jung M."/>
            <person name="Lee S.J."/>
            <person name="Yim H.S."/>
            <person name="Lee J.H."/>
            <person name="Bhattacharya D."/>
            <person name="Yoon H.S."/>
        </authorList>
    </citation>
    <scope>NUCLEOTIDE SEQUENCE [LARGE SCALE GENOMIC DNA]</scope>
    <source>
        <strain evidence="1 2">SKKU-2015</strain>
        <tissue evidence="1">Whole body</tissue>
    </source>
</reference>
<dbReference type="Gene3D" id="3.30.420.10">
    <property type="entry name" value="Ribonuclease H-like superfamily/Ribonuclease H"/>
    <property type="match status" value="1"/>
</dbReference>
<name>A0A2V3IND4_9FLOR</name>
<proteinExistence type="predicted"/>
<dbReference type="GO" id="GO:0003676">
    <property type="term" value="F:nucleic acid binding"/>
    <property type="evidence" value="ECO:0007669"/>
    <property type="project" value="InterPro"/>
</dbReference>
<comment type="caution">
    <text evidence="1">The sequence shown here is derived from an EMBL/GenBank/DDBJ whole genome shotgun (WGS) entry which is preliminary data.</text>
</comment>
<dbReference type="SUPFAM" id="SSF53098">
    <property type="entry name" value="Ribonuclease H-like"/>
    <property type="match status" value="1"/>
</dbReference>
<evidence type="ECO:0000313" key="1">
    <source>
        <dbReference type="EMBL" id="PXF43591.1"/>
    </source>
</evidence>
<organism evidence="1 2">
    <name type="scientific">Gracilariopsis chorda</name>
    <dbReference type="NCBI Taxonomy" id="448386"/>
    <lineage>
        <taxon>Eukaryota</taxon>
        <taxon>Rhodophyta</taxon>
        <taxon>Florideophyceae</taxon>
        <taxon>Rhodymeniophycidae</taxon>
        <taxon>Gracilariales</taxon>
        <taxon>Gracilariaceae</taxon>
        <taxon>Gracilariopsis</taxon>
    </lineage>
</organism>
<evidence type="ECO:0000313" key="2">
    <source>
        <dbReference type="Proteomes" id="UP000247409"/>
    </source>
</evidence>
<accession>A0A2V3IND4</accession>
<dbReference type="InterPro" id="IPR036397">
    <property type="entry name" value="RNaseH_sf"/>
</dbReference>